<dbReference type="Pfam" id="PF00990">
    <property type="entry name" value="GGDEF"/>
    <property type="match status" value="1"/>
</dbReference>
<dbReference type="CDD" id="cd01949">
    <property type="entry name" value="GGDEF"/>
    <property type="match status" value="1"/>
</dbReference>
<dbReference type="PROSITE" id="PS50883">
    <property type="entry name" value="EAL"/>
    <property type="match status" value="1"/>
</dbReference>
<keyword evidence="1" id="KW-1133">Transmembrane helix</keyword>
<dbReference type="CDD" id="cd06225">
    <property type="entry name" value="HAMP"/>
    <property type="match status" value="1"/>
</dbReference>
<dbReference type="SMART" id="SM00267">
    <property type="entry name" value="GGDEF"/>
    <property type="match status" value="1"/>
</dbReference>
<feature type="domain" description="HAMP" evidence="3">
    <location>
        <begin position="281"/>
        <end position="333"/>
    </location>
</feature>
<dbReference type="CDD" id="cd01948">
    <property type="entry name" value="EAL"/>
    <property type="match status" value="1"/>
</dbReference>
<dbReference type="InterPro" id="IPR052155">
    <property type="entry name" value="Biofilm_reg_signaling"/>
</dbReference>
<dbReference type="PROSITE" id="PS50885">
    <property type="entry name" value="HAMP"/>
    <property type="match status" value="1"/>
</dbReference>
<dbReference type="SMART" id="SM00052">
    <property type="entry name" value="EAL"/>
    <property type="match status" value="1"/>
</dbReference>
<keyword evidence="1" id="KW-0472">Membrane</keyword>
<dbReference type="NCBIfam" id="TIGR00254">
    <property type="entry name" value="GGDEF"/>
    <property type="match status" value="1"/>
</dbReference>
<dbReference type="SMART" id="SM00304">
    <property type="entry name" value="HAMP"/>
    <property type="match status" value="1"/>
</dbReference>
<dbReference type="PANTHER" id="PTHR44757">
    <property type="entry name" value="DIGUANYLATE CYCLASE DGCP"/>
    <property type="match status" value="1"/>
</dbReference>
<dbReference type="AlphaFoldDB" id="A0A0K6HTE8"/>
<dbReference type="PANTHER" id="PTHR44757:SF2">
    <property type="entry name" value="BIOFILM ARCHITECTURE MAINTENANCE PROTEIN MBAA"/>
    <property type="match status" value="1"/>
</dbReference>
<dbReference type="SUPFAM" id="SSF141868">
    <property type="entry name" value="EAL domain-like"/>
    <property type="match status" value="1"/>
</dbReference>
<dbReference type="SUPFAM" id="SSF55073">
    <property type="entry name" value="Nucleotide cyclase"/>
    <property type="match status" value="1"/>
</dbReference>
<proteinExistence type="predicted"/>
<dbReference type="EMBL" id="CYHF01000002">
    <property type="protein sequence ID" value="CUA94312.1"/>
    <property type="molecule type" value="Genomic_DNA"/>
</dbReference>
<dbReference type="InterPro" id="IPR001633">
    <property type="entry name" value="EAL_dom"/>
</dbReference>
<dbReference type="Gene3D" id="3.30.70.270">
    <property type="match status" value="1"/>
</dbReference>
<dbReference type="Pfam" id="PF00563">
    <property type="entry name" value="EAL"/>
    <property type="match status" value="1"/>
</dbReference>
<dbReference type="GO" id="GO:0016020">
    <property type="term" value="C:membrane"/>
    <property type="evidence" value="ECO:0007669"/>
    <property type="project" value="InterPro"/>
</dbReference>
<dbReference type="PROSITE" id="PS50887">
    <property type="entry name" value="GGDEF"/>
    <property type="match status" value="1"/>
</dbReference>
<dbReference type="Gene3D" id="6.10.340.10">
    <property type="match status" value="1"/>
</dbReference>
<dbReference type="Proteomes" id="UP000183649">
    <property type="component" value="Unassembled WGS sequence"/>
</dbReference>
<feature type="transmembrane region" description="Helical" evidence="1">
    <location>
        <begin position="252"/>
        <end position="276"/>
    </location>
</feature>
<evidence type="ECO:0000259" key="4">
    <source>
        <dbReference type="PROSITE" id="PS50887"/>
    </source>
</evidence>
<name>A0A0K6HTE8_9BURK</name>
<dbReference type="SUPFAM" id="SSF158472">
    <property type="entry name" value="HAMP domain-like"/>
    <property type="match status" value="1"/>
</dbReference>
<evidence type="ECO:0000259" key="3">
    <source>
        <dbReference type="PROSITE" id="PS50885"/>
    </source>
</evidence>
<reference evidence="6" key="1">
    <citation type="submission" date="2015-08" db="EMBL/GenBank/DDBJ databases">
        <authorList>
            <person name="Varghese N."/>
        </authorList>
    </citation>
    <scope>NUCLEOTIDE SEQUENCE [LARGE SCALE GENOMIC DNA]</scope>
    <source>
        <strain evidence="6">DSM 18181</strain>
    </source>
</reference>
<evidence type="ECO:0000313" key="6">
    <source>
        <dbReference type="Proteomes" id="UP000183649"/>
    </source>
</evidence>
<dbReference type="InterPro" id="IPR043128">
    <property type="entry name" value="Rev_trsase/Diguanyl_cyclase"/>
</dbReference>
<dbReference type="InterPro" id="IPR035919">
    <property type="entry name" value="EAL_sf"/>
</dbReference>
<evidence type="ECO:0000259" key="2">
    <source>
        <dbReference type="PROSITE" id="PS50883"/>
    </source>
</evidence>
<evidence type="ECO:0000313" key="5">
    <source>
        <dbReference type="EMBL" id="CUA94312.1"/>
    </source>
</evidence>
<dbReference type="Gene3D" id="3.20.20.450">
    <property type="entry name" value="EAL domain"/>
    <property type="match status" value="1"/>
</dbReference>
<sequence length="932" mass="100070">MPRPALQARLFGSRLARRVFALFVLAALVPLAVSDWLSSTAVNTVARQLHVQRQEQLTRQVSRQVLERLLTAKSLLRALPLAPPASGVRPPGLGRVFEGLILLSPEGRPLWAGPNAADLQQAWQSGSPSVPPVLPTPDADPRAALVLLRTLSVPGQQARILLAAMRDGEPSWVAELDPDFLWAPVHDAMEGGIWRVSNANGQPLYSGDAAPSSAPGGSSNFSHFVFRLFLGGDFGTPDWVFSQQVPPPQVRWLGWPLPMWLGLVALATLLFIGLLAQRQIRRTLAPLERLTAGTRSLAAGDVATRVPVQGDDEFAVLGAAFNDMAARIGRQFHALEGLAAIDRDILAGAAVDSLAQRVLEQLETIYPGTHAVVVWQQGGQQFRRATLWHSGKSGMTVFDARDIACEGLAQTPWSALEGDQVLAVDTLLAQRGGPHDLPCLSSLMPQGADWVALFPLRQSDSMRALIALGFAEQPQAGSLQVAAELRDRLAVAFAAQDRERALVHQATHDSLTGLLNRHGLHQRLDALLAPEPAPRLALLYIDLDNFKDVNDSRGHAAGDALLRLASERLRVRVQADALVARQGGDEFTLVLPEADAATARAVADIAIRAMSEPFHLPGGDFQVGASVGIALCPQHARTRDDLLRCADIALYAAKADGRGRAQCFSTSLDSEARAQAALLADLRQAVAKGEFVAHFQPRVGAGDGRASSAEALVRWQHPQRGLLYPDAFIEMAESSGLIVPIGQWMLQAACKAMADWRRAGVALQRVSVNVSPVQLVEGDLVGQVREALAANGLAPESLEIEITESLLVDDHEPTFAQLGALRAMGVAVALDDFGTGYSSMAALRKLPIDVMKIDRSFVTDLETDSSALPSVRAIVALAQAAHLHLVAEGVETPAQADMLRELGCHELQGYLYSRPVPFAEFGRLPCVRQAGA</sequence>
<feature type="domain" description="GGDEF" evidence="4">
    <location>
        <begin position="534"/>
        <end position="666"/>
    </location>
</feature>
<dbReference type="Pfam" id="PF00672">
    <property type="entry name" value="HAMP"/>
    <property type="match status" value="1"/>
</dbReference>
<dbReference type="FunFam" id="3.20.20.450:FF:000001">
    <property type="entry name" value="Cyclic di-GMP phosphodiesterase yahA"/>
    <property type="match status" value="1"/>
</dbReference>
<organism evidence="5 6">
    <name type="scientific">Thiomonas bhubaneswarensis</name>
    <dbReference type="NCBI Taxonomy" id="339866"/>
    <lineage>
        <taxon>Bacteria</taxon>
        <taxon>Pseudomonadati</taxon>
        <taxon>Pseudomonadota</taxon>
        <taxon>Betaproteobacteria</taxon>
        <taxon>Burkholderiales</taxon>
        <taxon>Thiomonas</taxon>
    </lineage>
</organism>
<feature type="domain" description="EAL" evidence="2">
    <location>
        <begin position="675"/>
        <end position="929"/>
    </location>
</feature>
<dbReference type="InterPro" id="IPR000160">
    <property type="entry name" value="GGDEF_dom"/>
</dbReference>
<accession>A0A0K6HTE8</accession>
<evidence type="ECO:0000256" key="1">
    <source>
        <dbReference type="SAM" id="Phobius"/>
    </source>
</evidence>
<dbReference type="InterPro" id="IPR029787">
    <property type="entry name" value="Nucleotide_cyclase"/>
</dbReference>
<protein>
    <submittedName>
        <fullName evidence="5">Diguanylate cyclase (GGDEF) domain</fullName>
    </submittedName>
</protein>
<gene>
    <name evidence="5" type="ORF">Ga0061069_10239</name>
</gene>
<dbReference type="InterPro" id="IPR003660">
    <property type="entry name" value="HAMP_dom"/>
</dbReference>
<keyword evidence="1" id="KW-0812">Transmembrane</keyword>
<dbReference type="RefSeq" id="WP_055449523.1">
    <property type="nucleotide sequence ID" value="NZ_CYHF01000002.1"/>
</dbReference>
<dbReference type="GO" id="GO:0007165">
    <property type="term" value="P:signal transduction"/>
    <property type="evidence" value="ECO:0007669"/>
    <property type="project" value="InterPro"/>
</dbReference>
<keyword evidence="6" id="KW-1185">Reference proteome</keyword>
<dbReference type="STRING" id="339866.GCA_001418255_00563"/>
<dbReference type="OrthoDB" id="9813903at2"/>